<dbReference type="Pfam" id="PF02540">
    <property type="entry name" value="NAD_synthase"/>
    <property type="match status" value="1"/>
</dbReference>
<dbReference type="SUPFAM" id="SSF52402">
    <property type="entry name" value="Adenine nucleotide alpha hydrolases-like"/>
    <property type="match status" value="1"/>
</dbReference>
<dbReference type="AlphaFoldDB" id="A0A7M2WT62"/>
<dbReference type="KEGG" id="hbs:IPV69_21160"/>
<feature type="binding site" evidence="7">
    <location>
        <position position="192"/>
    </location>
    <ligand>
        <name>L-glutamine</name>
        <dbReference type="ChEBI" id="CHEBI:58359"/>
    </ligand>
</feature>
<evidence type="ECO:0000256" key="8">
    <source>
        <dbReference type="PIRNR" id="PIRNR006630"/>
    </source>
</evidence>
<evidence type="ECO:0000256" key="6">
    <source>
        <dbReference type="ARBA" id="ARBA00023027"/>
    </source>
</evidence>
<comment type="catalytic activity">
    <reaction evidence="7 8">
        <text>deamido-NAD(+) + L-glutamine + ATP + H2O = L-glutamate + AMP + diphosphate + NAD(+) + H(+)</text>
        <dbReference type="Rhea" id="RHEA:24384"/>
        <dbReference type="ChEBI" id="CHEBI:15377"/>
        <dbReference type="ChEBI" id="CHEBI:15378"/>
        <dbReference type="ChEBI" id="CHEBI:29985"/>
        <dbReference type="ChEBI" id="CHEBI:30616"/>
        <dbReference type="ChEBI" id="CHEBI:33019"/>
        <dbReference type="ChEBI" id="CHEBI:57540"/>
        <dbReference type="ChEBI" id="CHEBI:58359"/>
        <dbReference type="ChEBI" id="CHEBI:58437"/>
        <dbReference type="ChEBI" id="CHEBI:456215"/>
        <dbReference type="EC" id="6.3.5.1"/>
    </reaction>
</comment>
<feature type="active site" description="Nucleophile; for glutaminase activity" evidence="7">
    <location>
        <position position="155"/>
    </location>
</feature>
<dbReference type="GO" id="GO:0008795">
    <property type="term" value="F:NAD+ synthase activity"/>
    <property type="evidence" value="ECO:0007669"/>
    <property type="project" value="UniProtKB-UniRule"/>
</dbReference>
<comment type="similarity">
    <text evidence="9">Belongs to the NAD synthetase family.</text>
</comment>
<dbReference type="GO" id="GO:0009435">
    <property type="term" value="P:NAD+ biosynthetic process"/>
    <property type="evidence" value="ECO:0007669"/>
    <property type="project" value="UniProtKB-UniRule"/>
</dbReference>
<dbReference type="EMBL" id="CP063458">
    <property type="protein sequence ID" value="QOV88715.1"/>
    <property type="molecule type" value="Genomic_DNA"/>
</dbReference>
<sequence length="594" mass="64777">MRIALCQINPTVGDIAGNLTKHLEFIAAARKAGAELAVFPELSLLGYPPKDLLLKRSFVDDSLAALEELAGQTRGLDVIVGYADRNANPVGRPLHNAVALLRDGQVASRHFKTLLPTYDVFDESRYFEPGRRDERENLVEVTSAEGRHIIGMSICEDLWNDEQLIARRLYHENPIADLMSVGAELLVNASASPFVLGKHAFRLELFAAQARRFGKPIVYVNQVGGNDELVFDGNSVVIDGSGKLIATGKAFGEDLLIAEVGIPKLLKPTEPIGMPADYPPPLSAMPAASAYAGERTDMRADRMLSAPDSYEEADLEAVFKALVLGLRDYVHKTGFKSVVLGLSGGIDSALTAALAAEAFGPEKVVGVAMPSKFSSDHSIGDARDLAKNLGLNFHTIPIKDVHAAFESTLAGVFKGLAPDVTEENLQARSRGVILMAISNKLNHLLLTTGNKSELAVGYCTLYGDMCGGLAVISDVPKTLVWELSRYYNRSKGREMIPQSSIDKVPSAELRPNQTDQDSLPPYEVLDGILFRYVEEEKGPRQIIAEGFDEATVNRMIRLIDRSEYKRRQAAPGLKVTSRAFGFGRRMPIAQRYSP</sequence>
<feature type="active site" description="Proton acceptor; for glutaminase activity" evidence="7">
    <location>
        <position position="41"/>
    </location>
</feature>
<dbReference type="GO" id="GO:0005524">
    <property type="term" value="F:ATP binding"/>
    <property type="evidence" value="ECO:0007669"/>
    <property type="project" value="UniProtKB-UniRule"/>
</dbReference>
<dbReference type="InterPro" id="IPR022310">
    <property type="entry name" value="NAD/GMP_synthase"/>
</dbReference>
<dbReference type="NCBIfam" id="TIGR00552">
    <property type="entry name" value="nadE"/>
    <property type="match status" value="1"/>
</dbReference>
<dbReference type="HAMAP" id="MF_02090">
    <property type="entry name" value="NadE_glutamine_dep"/>
    <property type="match status" value="1"/>
</dbReference>
<dbReference type="Proteomes" id="UP000593765">
    <property type="component" value="Chromosome"/>
</dbReference>
<gene>
    <name evidence="7" type="primary">nadE</name>
    <name evidence="11" type="ORF">IPV69_21160</name>
</gene>
<organism evidence="11 12">
    <name type="scientific">Humisphaera borealis</name>
    <dbReference type="NCBI Taxonomy" id="2807512"/>
    <lineage>
        <taxon>Bacteria</taxon>
        <taxon>Pseudomonadati</taxon>
        <taxon>Planctomycetota</taxon>
        <taxon>Phycisphaerae</taxon>
        <taxon>Tepidisphaerales</taxon>
        <taxon>Tepidisphaeraceae</taxon>
        <taxon>Humisphaera</taxon>
    </lineage>
</organism>
<dbReference type="CDD" id="cd00553">
    <property type="entry name" value="NAD_synthase"/>
    <property type="match status" value="1"/>
</dbReference>
<accession>A0A7M2WT62</accession>
<dbReference type="UniPathway" id="UPA00253">
    <property type="reaction ID" value="UER00334"/>
</dbReference>
<evidence type="ECO:0000256" key="9">
    <source>
        <dbReference type="RuleBase" id="RU003811"/>
    </source>
</evidence>
<dbReference type="Pfam" id="PF00795">
    <property type="entry name" value="CN_hydrolase"/>
    <property type="match status" value="1"/>
</dbReference>
<evidence type="ECO:0000256" key="2">
    <source>
        <dbReference type="ARBA" id="ARBA00007145"/>
    </source>
</evidence>
<evidence type="ECO:0000256" key="3">
    <source>
        <dbReference type="ARBA" id="ARBA00022598"/>
    </source>
</evidence>
<keyword evidence="6 7" id="KW-0520">NAD</keyword>
<evidence type="ECO:0000256" key="7">
    <source>
        <dbReference type="HAMAP-Rule" id="MF_02090"/>
    </source>
</evidence>
<evidence type="ECO:0000256" key="1">
    <source>
        <dbReference type="ARBA" id="ARBA00005188"/>
    </source>
</evidence>
<dbReference type="FunFam" id="3.40.50.620:FF:000106">
    <property type="entry name" value="Glutamine-dependent NAD(+) synthetase"/>
    <property type="match status" value="1"/>
</dbReference>
<keyword evidence="3 7" id="KW-0436">Ligase</keyword>
<comment type="function">
    <text evidence="7">Catalyzes the ATP-dependent amidation of deamido-NAD to form NAD. Uses L-glutamine as a nitrogen source.</text>
</comment>
<feature type="binding site" evidence="7">
    <location>
        <position position="198"/>
    </location>
    <ligand>
        <name>L-glutamine</name>
        <dbReference type="ChEBI" id="CHEBI:58359"/>
    </ligand>
</feature>
<evidence type="ECO:0000313" key="11">
    <source>
        <dbReference type="EMBL" id="QOV88715.1"/>
    </source>
</evidence>
<dbReference type="GO" id="GO:0005737">
    <property type="term" value="C:cytoplasm"/>
    <property type="evidence" value="ECO:0007669"/>
    <property type="project" value="InterPro"/>
</dbReference>
<dbReference type="InterPro" id="IPR014729">
    <property type="entry name" value="Rossmann-like_a/b/a_fold"/>
</dbReference>
<dbReference type="EC" id="6.3.5.1" evidence="7 8"/>
<dbReference type="PROSITE" id="PS50263">
    <property type="entry name" value="CN_HYDROLASE"/>
    <property type="match status" value="1"/>
</dbReference>
<reference evidence="11 12" key="1">
    <citation type="submission" date="2020-10" db="EMBL/GenBank/DDBJ databases">
        <title>Wide distribution of Phycisphaera-like planctomycetes from WD2101 soil group in peatlands and genome analysis of the first cultivated representative.</title>
        <authorList>
            <person name="Dedysh S.N."/>
            <person name="Beletsky A.V."/>
            <person name="Ivanova A."/>
            <person name="Kulichevskaya I.S."/>
            <person name="Suzina N.E."/>
            <person name="Philippov D.A."/>
            <person name="Rakitin A.L."/>
            <person name="Mardanov A.V."/>
            <person name="Ravin N.V."/>
        </authorList>
    </citation>
    <scope>NUCLEOTIDE SEQUENCE [LARGE SCALE GENOMIC DNA]</scope>
    <source>
        <strain evidence="11 12">M1803</strain>
    </source>
</reference>
<feature type="binding site" evidence="7">
    <location>
        <begin position="341"/>
        <end position="348"/>
    </location>
    <ligand>
        <name>ATP</name>
        <dbReference type="ChEBI" id="CHEBI:30616"/>
    </ligand>
</feature>
<feature type="binding site" evidence="7">
    <location>
        <position position="424"/>
    </location>
    <ligand>
        <name>deamido-NAD(+)</name>
        <dbReference type="ChEBI" id="CHEBI:58437"/>
        <note>ligand shared between two neighboring subunits</note>
    </ligand>
</feature>
<dbReference type="SUPFAM" id="SSF56317">
    <property type="entry name" value="Carbon-nitrogen hydrolase"/>
    <property type="match status" value="1"/>
</dbReference>
<feature type="binding site" evidence="7">
    <location>
        <position position="453"/>
    </location>
    <ligand>
        <name>deamido-NAD(+)</name>
        <dbReference type="ChEBI" id="CHEBI:58437"/>
        <note>ligand shared between two neighboring subunits</note>
    </ligand>
</feature>
<dbReference type="InterPro" id="IPR003010">
    <property type="entry name" value="C-N_Hydrolase"/>
</dbReference>
<evidence type="ECO:0000256" key="4">
    <source>
        <dbReference type="ARBA" id="ARBA00022741"/>
    </source>
</evidence>
<dbReference type="InterPro" id="IPR036526">
    <property type="entry name" value="C-N_Hydrolase_sf"/>
</dbReference>
<feature type="domain" description="CN hydrolase" evidence="10">
    <location>
        <begin position="1"/>
        <end position="262"/>
    </location>
</feature>
<feature type="binding site" evidence="7">
    <location>
        <position position="118"/>
    </location>
    <ligand>
        <name>L-glutamine</name>
        <dbReference type="ChEBI" id="CHEBI:58359"/>
    </ligand>
</feature>
<dbReference type="PANTHER" id="PTHR23090:SF9">
    <property type="entry name" value="GLUTAMINE-DEPENDENT NAD(+) SYNTHETASE"/>
    <property type="match status" value="1"/>
</dbReference>
<dbReference type="GO" id="GO:0004359">
    <property type="term" value="F:glutaminase activity"/>
    <property type="evidence" value="ECO:0007669"/>
    <property type="project" value="InterPro"/>
</dbReference>
<dbReference type="CDD" id="cd07570">
    <property type="entry name" value="GAT_Gln-NAD-synth"/>
    <property type="match status" value="1"/>
</dbReference>
<feature type="binding site" evidence="7">
    <location>
        <position position="448"/>
    </location>
    <ligand>
        <name>ATP</name>
        <dbReference type="ChEBI" id="CHEBI:30616"/>
    </ligand>
</feature>
<feature type="binding site" evidence="7">
    <location>
        <position position="565"/>
    </location>
    <ligand>
        <name>deamido-NAD(+)</name>
        <dbReference type="ChEBI" id="CHEBI:58437"/>
        <note>ligand shared between two neighboring subunits</note>
    </ligand>
</feature>
<dbReference type="RefSeq" id="WP_206291716.1">
    <property type="nucleotide sequence ID" value="NZ_CP063458.1"/>
</dbReference>
<comment type="pathway">
    <text evidence="1 7 8">Cofactor biosynthesis; NAD(+) biosynthesis; NAD(+) from deamido-NAD(+) (L-Gln route): step 1/1.</text>
</comment>
<evidence type="ECO:0000259" key="10">
    <source>
        <dbReference type="PROSITE" id="PS50263"/>
    </source>
</evidence>
<dbReference type="Gene3D" id="3.60.110.10">
    <property type="entry name" value="Carbon-nitrogen hydrolase"/>
    <property type="match status" value="1"/>
</dbReference>
<comment type="similarity">
    <text evidence="2 7 8">In the C-terminal section; belongs to the NAD synthetase family.</text>
</comment>
<dbReference type="NCBIfam" id="NF010588">
    <property type="entry name" value="PRK13981.1"/>
    <property type="match status" value="1"/>
</dbReference>
<evidence type="ECO:0000256" key="5">
    <source>
        <dbReference type="ARBA" id="ARBA00022840"/>
    </source>
</evidence>
<proteinExistence type="inferred from homology"/>
<evidence type="ECO:0000313" key="12">
    <source>
        <dbReference type="Proteomes" id="UP000593765"/>
    </source>
</evidence>
<keyword evidence="12" id="KW-1185">Reference proteome</keyword>
<keyword evidence="5 7" id="KW-0067">ATP-binding</keyword>
<dbReference type="InterPro" id="IPR003694">
    <property type="entry name" value="NAD_synthase"/>
</dbReference>
<dbReference type="PANTHER" id="PTHR23090">
    <property type="entry name" value="NH 3 /GLUTAMINE-DEPENDENT NAD + SYNTHETASE"/>
    <property type="match status" value="1"/>
</dbReference>
<dbReference type="InterPro" id="IPR014445">
    <property type="entry name" value="Gln-dep_NAD_synthase"/>
</dbReference>
<keyword evidence="4 7" id="KW-0547">Nucleotide-binding</keyword>
<dbReference type="PIRSF" id="PIRSF006630">
    <property type="entry name" value="NADS_GAT"/>
    <property type="match status" value="1"/>
</dbReference>
<protein>
    <recommendedName>
        <fullName evidence="7 8">Glutamine-dependent NAD(+) synthetase</fullName>
        <ecNumber evidence="7 8">6.3.5.1</ecNumber>
    </recommendedName>
    <alternativeName>
        <fullName evidence="7 8">NAD(+) synthase [glutamine-hydrolyzing]</fullName>
    </alternativeName>
</protein>
<name>A0A7M2WT62_9BACT</name>
<feature type="active site" description="For glutaminase activity" evidence="7">
    <location>
        <position position="112"/>
    </location>
</feature>
<dbReference type="GO" id="GO:0003952">
    <property type="term" value="F:NAD+ synthase (glutamine-hydrolyzing) activity"/>
    <property type="evidence" value="ECO:0007669"/>
    <property type="project" value="UniProtKB-UniRule"/>
</dbReference>
<dbReference type="Gene3D" id="3.40.50.620">
    <property type="entry name" value="HUPs"/>
    <property type="match status" value="1"/>
</dbReference>
<comment type="caution">
    <text evidence="7">Lacks conserved residue(s) required for the propagation of feature annotation.</text>
</comment>